<evidence type="ECO:0000256" key="2">
    <source>
        <dbReference type="ARBA" id="ARBA00022475"/>
    </source>
</evidence>
<dbReference type="PANTHER" id="PTHR30589">
    <property type="entry name" value="PROLIPOPROTEIN DIACYLGLYCERYL TRANSFERASE"/>
    <property type="match status" value="1"/>
</dbReference>
<dbReference type="InterPro" id="IPR001640">
    <property type="entry name" value="Lgt"/>
</dbReference>
<comment type="subcellular location">
    <subcellularLocation>
        <location evidence="7">Cell membrane</location>
        <topology evidence="7">Multi-pass membrane protein</topology>
    </subcellularLocation>
</comment>
<keyword evidence="3 7" id="KW-0808">Transferase</keyword>
<feature type="transmembrane region" description="Helical" evidence="7">
    <location>
        <begin position="212"/>
        <end position="231"/>
    </location>
</feature>
<evidence type="ECO:0000256" key="3">
    <source>
        <dbReference type="ARBA" id="ARBA00022679"/>
    </source>
</evidence>
<comment type="similarity">
    <text evidence="1 7">Belongs to the Lgt family.</text>
</comment>
<dbReference type="Pfam" id="PF01790">
    <property type="entry name" value="LGT"/>
    <property type="match status" value="1"/>
</dbReference>
<keyword evidence="2 7" id="KW-1003">Cell membrane</keyword>
<name>A0A6S6TUZ1_9BACT</name>
<gene>
    <name evidence="7" type="primary">lgt</name>
    <name evidence="8" type="ORF">HELGO_WM19063</name>
</gene>
<dbReference type="PANTHER" id="PTHR30589:SF0">
    <property type="entry name" value="PHOSPHATIDYLGLYCEROL--PROLIPOPROTEIN DIACYLGLYCERYL TRANSFERASE"/>
    <property type="match status" value="1"/>
</dbReference>
<keyword evidence="4 7" id="KW-0812">Transmembrane</keyword>
<dbReference type="GO" id="GO:0008961">
    <property type="term" value="F:phosphatidylglycerol-prolipoprotein diacylglyceryl transferase activity"/>
    <property type="evidence" value="ECO:0007669"/>
    <property type="project" value="UniProtKB-UniRule"/>
</dbReference>
<feature type="transmembrane region" description="Helical" evidence="7">
    <location>
        <begin position="133"/>
        <end position="151"/>
    </location>
</feature>
<feature type="transmembrane region" description="Helical" evidence="7">
    <location>
        <begin position="182"/>
        <end position="200"/>
    </location>
</feature>
<feature type="transmembrane region" description="Helical" evidence="7">
    <location>
        <begin position="20"/>
        <end position="39"/>
    </location>
</feature>
<feature type="binding site" evidence="7">
    <location>
        <position position="149"/>
    </location>
    <ligand>
        <name>a 1,2-diacyl-sn-glycero-3-phospho-(1'-sn-glycerol)</name>
        <dbReference type="ChEBI" id="CHEBI:64716"/>
    </ligand>
</feature>
<evidence type="ECO:0000256" key="6">
    <source>
        <dbReference type="ARBA" id="ARBA00023136"/>
    </source>
</evidence>
<dbReference type="EMBL" id="CACVAQ010000326">
    <property type="protein sequence ID" value="CAA6823234.1"/>
    <property type="molecule type" value="Genomic_DNA"/>
</dbReference>
<dbReference type="EC" id="2.5.1.145" evidence="7"/>
<evidence type="ECO:0000256" key="1">
    <source>
        <dbReference type="ARBA" id="ARBA00007150"/>
    </source>
</evidence>
<evidence type="ECO:0000256" key="7">
    <source>
        <dbReference type="HAMAP-Rule" id="MF_01147"/>
    </source>
</evidence>
<evidence type="ECO:0000313" key="8">
    <source>
        <dbReference type="EMBL" id="CAA6823234.1"/>
    </source>
</evidence>
<comment type="catalytic activity">
    <reaction evidence="7">
        <text>L-cysteinyl-[prolipoprotein] + a 1,2-diacyl-sn-glycero-3-phospho-(1'-sn-glycerol) = an S-1,2-diacyl-sn-glyceryl-L-cysteinyl-[prolipoprotein] + sn-glycerol 1-phosphate + H(+)</text>
        <dbReference type="Rhea" id="RHEA:56712"/>
        <dbReference type="Rhea" id="RHEA-COMP:14679"/>
        <dbReference type="Rhea" id="RHEA-COMP:14680"/>
        <dbReference type="ChEBI" id="CHEBI:15378"/>
        <dbReference type="ChEBI" id="CHEBI:29950"/>
        <dbReference type="ChEBI" id="CHEBI:57685"/>
        <dbReference type="ChEBI" id="CHEBI:64716"/>
        <dbReference type="ChEBI" id="CHEBI:140658"/>
        <dbReference type="EC" id="2.5.1.145"/>
    </reaction>
</comment>
<dbReference type="GO" id="GO:0042158">
    <property type="term" value="P:lipoprotein biosynthetic process"/>
    <property type="evidence" value="ECO:0007669"/>
    <property type="project" value="UniProtKB-UniRule"/>
</dbReference>
<keyword evidence="8" id="KW-0328">Glycosyltransferase</keyword>
<reference evidence="8" key="1">
    <citation type="submission" date="2020-01" db="EMBL/GenBank/DDBJ databases">
        <authorList>
            <person name="Meier V. D."/>
            <person name="Meier V D."/>
        </authorList>
    </citation>
    <scope>NUCLEOTIDE SEQUENCE</scope>
    <source>
        <strain evidence="8">HLG_WM_MAG_10</strain>
    </source>
</reference>
<proteinExistence type="inferred from homology"/>
<evidence type="ECO:0000256" key="5">
    <source>
        <dbReference type="ARBA" id="ARBA00022989"/>
    </source>
</evidence>
<dbReference type="PROSITE" id="PS01311">
    <property type="entry name" value="LGT"/>
    <property type="match status" value="1"/>
</dbReference>
<organism evidence="8">
    <name type="scientific">uncultured Aureispira sp</name>
    <dbReference type="NCBI Taxonomy" id="1331704"/>
    <lineage>
        <taxon>Bacteria</taxon>
        <taxon>Pseudomonadati</taxon>
        <taxon>Bacteroidota</taxon>
        <taxon>Saprospiria</taxon>
        <taxon>Saprospirales</taxon>
        <taxon>Saprospiraceae</taxon>
        <taxon>Aureispira</taxon>
        <taxon>environmental samples</taxon>
    </lineage>
</organism>
<comment type="pathway">
    <text evidence="7">Protein modification; lipoprotein biosynthesis (diacylglyceryl transfer).</text>
</comment>
<sequence length="270" mass="30986">MFTAITWNPDPIIVEFYGFALRWYSLLFATGFIIGFFILRRLFEQEKVSLEVLDKMLLYSVVGTILGARIGNCLFYDFAYFSEHPLEILLPFKFSPDFEFTGYRGLASHGAMLGLLVAYWLLARKTDQTMLWFLDKAATSAALALACIRLGNFMNSEIVGAPTDVSWAFIFPRVDDLPRHPVQLYGFAVYLSLFFFMLWYNKKVFGKVKDGHVFAVFLSILGILRFGMEFIKKHYVFDPESLINMAQLLSLPMIILGALFAWYTRAKVAK</sequence>
<dbReference type="UniPathway" id="UPA00664"/>
<keyword evidence="8" id="KW-0449">Lipoprotein</keyword>
<evidence type="ECO:0000256" key="4">
    <source>
        <dbReference type="ARBA" id="ARBA00022692"/>
    </source>
</evidence>
<dbReference type="NCBIfam" id="TIGR00544">
    <property type="entry name" value="lgt"/>
    <property type="match status" value="1"/>
</dbReference>
<keyword evidence="6 7" id="KW-0472">Membrane</keyword>
<dbReference type="AlphaFoldDB" id="A0A6S6TUZ1"/>
<feature type="transmembrane region" description="Helical" evidence="7">
    <location>
        <begin position="101"/>
        <end position="121"/>
    </location>
</feature>
<protein>
    <recommendedName>
        <fullName evidence="7">Phosphatidylglycerol--prolipoprotein diacylglyceryl transferase</fullName>
        <ecNumber evidence="7">2.5.1.145</ecNumber>
    </recommendedName>
</protein>
<accession>A0A6S6TUZ1</accession>
<dbReference type="GO" id="GO:0005886">
    <property type="term" value="C:plasma membrane"/>
    <property type="evidence" value="ECO:0007669"/>
    <property type="project" value="UniProtKB-SubCell"/>
</dbReference>
<feature type="transmembrane region" description="Helical" evidence="7">
    <location>
        <begin position="243"/>
        <end position="263"/>
    </location>
</feature>
<comment type="function">
    <text evidence="7">Catalyzes the transfer of the diacylglyceryl group from phosphatidylglycerol to the sulfhydryl group of the N-terminal cysteine of a prolipoprotein, the first step in the formation of mature lipoproteins.</text>
</comment>
<keyword evidence="5 7" id="KW-1133">Transmembrane helix</keyword>
<feature type="transmembrane region" description="Helical" evidence="7">
    <location>
        <begin position="59"/>
        <end position="81"/>
    </location>
</feature>
<dbReference type="HAMAP" id="MF_01147">
    <property type="entry name" value="Lgt"/>
    <property type="match status" value="1"/>
</dbReference>